<evidence type="ECO:0000256" key="1">
    <source>
        <dbReference type="ARBA" id="ARBA00022598"/>
    </source>
</evidence>
<comment type="caution">
    <text evidence="6">The sequence shown here is derived from an EMBL/GenBank/DDBJ whole genome shotgun (WGS) entry which is preliminary data.</text>
</comment>
<dbReference type="InterPro" id="IPR036291">
    <property type="entry name" value="NAD(P)-bd_dom_sf"/>
</dbReference>
<dbReference type="InterPro" id="IPR016181">
    <property type="entry name" value="Acyl_CoA_acyltransferase"/>
</dbReference>
<feature type="compositionally biased region" description="Basic and acidic residues" evidence="4">
    <location>
        <begin position="828"/>
        <end position="843"/>
    </location>
</feature>
<keyword evidence="7" id="KW-1185">Reference proteome</keyword>
<evidence type="ECO:0000313" key="7">
    <source>
        <dbReference type="Proteomes" id="UP000741013"/>
    </source>
</evidence>
<feature type="compositionally biased region" description="Basic residues" evidence="4">
    <location>
        <begin position="856"/>
        <end position="867"/>
    </location>
</feature>
<dbReference type="SUPFAM" id="SSF55729">
    <property type="entry name" value="Acyl-CoA N-acyltransferases (Nat)"/>
    <property type="match status" value="1"/>
</dbReference>
<dbReference type="InterPro" id="IPR000182">
    <property type="entry name" value="GNAT_dom"/>
</dbReference>
<dbReference type="Gene3D" id="3.40.630.30">
    <property type="match status" value="1"/>
</dbReference>
<dbReference type="SUPFAM" id="SSF52210">
    <property type="entry name" value="Succinyl-CoA synthetase domains"/>
    <property type="match status" value="2"/>
</dbReference>
<dbReference type="Proteomes" id="UP000741013">
    <property type="component" value="Unassembled WGS sequence"/>
</dbReference>
<dbReference type="InterPro" id="IPR032875">
    <property type="entry name" value="Succ_CoA_lig_flav_dom"/>
</dbReference>
<evidence type="ECO:0000256" key="3">
    <source>
        <dbReference type="ARBA" id="ARBA00022840"/>
    </source>
</evidence>
<dbReference type="InterPro" id="IPR013815">
    <property type="entry name" value="ATP_grasp_subdomain_1"/>
</dbReference>
<evidence type="ECO:0000256" key="4">
    <source>
        <dbReference type="SAM" id="MobiDB-lite"/>
    </source>
</evidence>
<dbReference type="Gene3D" id="3.40.50.720">
    <property type="entry name" value="NAD(P)-binding Rossmann-like Domain"/>
    <property type="match status" value="1"/>
</dbReference>
<dbReference type="Gene3D" id="3.40.50.261">
    <property type="entry name" value="Succinyl-CoA synthetase domains"/>
    <property type="match status" value="2"/>
</dbReference>
<dbReference type="SUPFAM" id="SSF51735">
    <property type="entry name" value="NAD(P)-binding Rossmann-fold domains"/>
    <property type="match status" value="1"/>
</dbReference>
<dbReference type="PROSITE" id="PS51186">
    <property type="entry name" value="GNAT"/>
    <property type="match status" value="1"/>
</dbReference>
<evidence type="ECO:0000313" key="6">
    <source>
        <dbReference type="EMBL" id="MBP2183671.1"/>
    </source>
</evidence>
<dbReference type="InterPro" id="IPR043938">
    <property type="entry name" value="Ligase_CoA_dom"/>
</dbReference>
<dbReference type="InterPro" id="IPR016102">
    <property type="entry name" value="Succinyl-CoA_synth-like"/>
</dbReference>
<feature type="region of interest" description="Disordered" evidence="4">
    <location>
        <begin position="824"/>
        <end position="867"/>
    </location>
</feature>
<dbReference type="Pfam" id="PF13607">
    <property type="entry name" value="Succ_CoA_lig"/>
    <property type="match status" value="1"/>
</dbReference>
<protein>
    <submittedName>
        <fullName evidence="6">Acyl-CoA synthetase (NDP forming)/RimJ/RimL family protein N-acetyltransferase</fullName>
    </submittedName>
</protein>
<accession>A0ABS4PYN9</accession>
<keyword evidence="2" id="KW-0547">Nucleotide-binding</keyword>
<dbReference type="SMART" id="SM00881">
    <property type="entry name" value="CoA_binding"/>
    <property type="match status" value="1"/>
</dbReference>
<name>A0ABS4PYN9_9PSEU</name>
<reference evidence="6 7" key="1">
    <citation type="submission" date="2021-03" db="EMBL/GenBank/DDBJ databases">
        <title>Sequencing the genomes of 1000 actinobacteria strains.</title>
        <authorList>
            <person name="Klenk H.-P."/>
        </authorList>
    </citation>
    <scope>NUCLEOTIDE SEQUENCE [LARGE SCALE GENOMIC DNA]</scope>
    <source>
        <strain evidence="6 7">DSM 45510</strain>
    </source>
</reference>
<dbReference type="InterPro" id="IPR051538">
    <property type="entry name" value="Acyl-CoA_Synth/Transferase"/>
</dbReference>
<evidence type="ECO:0000259" key="5">
    <source>
        <dbReference type="PROSITE" id="PS51186"/>
    </source>
</evidence>
<dbReference type="Pfam" id="PF13549">
    <property type="entry name" value="ATP-grasp_5"/>
    <property type="match status" value="1"/>
</dbReference>
<proteinExistence type="predicted"/>
<dbReference type="SUPFAM" id="SSF56059">
    <property type="entry name" value="Glutathione synthetase ATP-binding domain-like"/>
    <property type="match status" value="1"/>
</dbReference>
<evidence type="ECO:0000256" key="2">
    <source>
        <dbReference type="ARBA" id="ARBA00022741"/>
    </source>
</evidence>
<dbReference type="Gene3D" id="3.30.1490.20">
    <property type="entry name" value="ATP-grasp fold, A domain"/>
    <property type="match status" value="1"/>
</dbReference>
<feature type="domain" description="N-acetyltransferase" evidence="5">
    <location>
        <begin position="17"/>
        <end position="170"/>
    </location>
</feature>
<keyword evidence="1" id="KW-0436">Ligase</keyword>
<dbReference type="InterPro" id="IPR003781">
    <property type="entry name" value="CoA-bd"/>
</dbReference>
<dbReference type="EMBL" id="JAGGMS010000001">
    <property type="protein sequence ID" value="MBP2183671.1"/>
    <property type="molecule type" value="Genomic_DNA"/>
</dbReference>
<dbReference type="PANTHER" id="PTHR43334:SF1">
    <property type="entry name" value="3-HYDROXYPROPIONATE--COA LIGASE [ADP-FORMING]"/>
    <property type="match status" value="1"/>
</dbReference>
<dbReference type="Pfam" id="PF19045">
    <property type="entry name" value="Ligase_CoA_2"/>
    <property type="match status" value="1"/>
</dbReference>
<gene>
    <name evidence="6" type="ORF">JOM49_005197</name>
</gene>
<dbReference type="Pfam" id="PF00583">
    <property type="entry name" value="Acetyltransf_1"/>
    <property type="match status" value="1"/>
</dbReference>
<dbReference type="Pfam" id="PF13380">
    <property type="entry name" value="CoA_binding_2"/>
    <property type="match status" value="1"/>
</dbReference>
<dbReference type="Gene3D" id="3.30.470.20">
    <property type="entry name" value="ATP-grasp fold, B domain"/>
    <property type="match status" value="1"/>
</dbReference>
<sequence length="867" mass="89822">MTVDVGARAVLADGQVARLRLLHPEDAAAVLALHEELSARDRYFRFFGPAPKRLDDLAAKIAADAGPQHAAIGAFLEEKLIGVANYYVLRNSGVAEVAVAVDGTVHAHGVATLLLEHLAAVGRSRGLTRFVAEVLAENARMIQVLTDLGMPYEFRGIGAEREVSLSLRPTEQYLDAVVRRDLVADSASLRHFFRPASVAVVGAGRGAGSVGRAVLANILRSGFPGSVSAVNPHATEILGVPCHPSVAELPETPELVVIAAPAAACESIVEQCGERGVAAVVLLSAGLTGERAGERVVAAVRRHGMRLVGPNCLGVLSTEPGHPLDATFLRDPVAAGPVGVVTQSGGVGIALAGALTRLGIGVSGLVSTGDKYDVSGNDLLLRWRSDERTEIAVLYLESFGNPRKFSRLAAALAREKPVLAVRNGSGLVAQDAAASHTAAAATPAVTRDALYEQAGVIAVDSVTELTDVIAALAWQPLPAGGSVAIVSNAGGAGVLAADACERAGLSIAELTAGTARRLASVLPAQARIRNPVDTTAAVPAAAFGESVRLVLEDENVDALLVVTVPTAVGDPLDGVAPVLTGTATKTVLAVRPGQPARVRPLGEAVTASYDDPVAAAIVLRRLVSYRNWLDQPREEVRLSPAIDAPAVTSLVQAALARGAGWLPPGDCAELLRLAGIPLVTTRYVTTEQAVVAELTAVGGPVAIKADAAGLLHKSVGGGVFTGVLDADGAREAVRTFQRRFGDDLRGFVVQPMAPPGRELLVGVRSDEVFGPLVVFGVGGVDTDLIDDRCARLAPLDGAGTELLMDGLRSSKALWAGARGPRFGARGAVARERPGRTRPGDRRTGPKPGPGVPWRLPRPRRPRAPRAA</sequence>
<dbReference type="PANTHER" id="PTHR43334">
    <property type="entry name" value="ACETATE--COA LIGASE [ADP-FORMING]"/>
    <property type="match status" value="1"/>
</dbReference>
<keyword evidence="3" id="KW-0067">ATP-binding</keyword>
<organism evidence="6 7">
    <name type="scientific">Amycolatopsis magusensis</name>
    <dbReference type="NCBI Taxonomy" id="882444"/>
    <lineage>
        <taxon>Bacteria</taxon>
        <taxon>Bacillati</taxon>
        <taxon>Actinomycetota</taxon>
        <taxon>Actinomycetes</taxon>
        <taxon>Pseudonocardiales</taxon>
        <taxon>Pseudonocardiaceae</taxon>
        <taxon>Amycolatopsis</taxon>
    </lineage>
</organism>